<evidence type="ECO:0000256" key="2">
    <source>
        <dbReference type="ARBA" id="ARBA00023125"/>
    </source>
</evidence>
<evidence type="ECO:0000256" key="3">
    <source>
        <dbReference type="ARBA" id="ARBA00023163"/>
    </source>
</evidence>
<dbReference type="EMBL" id="CP071503">
    <property type="protein sequence ID" value="QSX32488.1"/>
    <property type="molecule type" value="Genomic_DNA"/>
</dbReference>
<dbReference type="Proteomes" id="UP000662770">
    <property type="component" value="Chromosome"/>
</dbReference>
<evidence type="ECO:0000256" key="1">
    <source>
        <dbReference type="ARBA" id="ARBA00023015"/>
    </source>
</evidence>
<evidence type="ECO:0000259" key="4">
    <source>
        <dbReference type="PROSITE" id="PS50943"/>
    </source>
</evidence>
<dbReference type="PROSITE" id="PS50943">
    <property type="entry name" value="HTH_CROC1"/>
    <property type="match status" value="1"/>
</dbReference>
<dbReference type="SUPFAM" id="SSF47413">
    <property type="entry name" value="lambda repressor-like DNA-binding domains"/>
    <property type="match status" value="1"/>
</dbReference>
<evidence type="ECO:0000313" key="5">
    <source>
        <dbReference type="EMBL" id="QSX32488.1"/>
    </source>
</evidence>
<dbReference type="PANTHER" id="PTHR40661:SF3">
    <property type="entry name" value="FELS-1 PROPHAGE TRANSCRIPTIONAL REGULATOR"/>
    <property type="match status" value="1"/>
</dbReference>
<dbReference type="PANTHER" id="PTHR40661">
    <property type="match status" value="1"/>
</dbReference>
<dbReference type="RefSeq" id="WP_207353731.1">
    <property type="nucleotide sequence ID" value="NZ_CP071503.1"/>
</dbReference>
<proteinExistence type="predicted"/>
<protein>
    <submittedName>
        <fullName evidence="5">Helix-turn-helix domain-containing protein</fullName>
    </submittedName>
</protein>
<dbReference type="InterPro" id="IPR001387">
    <property type="entry name" value="Cro/C1-type_HTH"/>
</dbReference>
<dbReference type="CDD" id="cd00093">
    <property type="entry name" value="HTH_XRE"/>
    <property type="match status" value="1"/>
</dbReference>
<reference evidence="5 6" key="1">
    <citation type="submission" date="2021-03" db="EMBL/GenBank/DDBJ databases">
        <title>Novel species identification of genus Shewanella.</title>
        <authorList>
            <person name="Liu G."/>
            <person name="Zhang Q."/>
        </authorList>
    </citation>
    <scope>NUCLEOTIDE SEQUENCE [LARGE SCALE GENOMIC DNA]</scope>
    <source>
        <strain evidence="5 6">FJAT-51800</strain>
    </source>
</reference>
<accession>A0ABX7QNN0</accession>
<keyword evidence="1" id="KW-0805">Transcription regulation</keyword>
<dbReference type="Gene3D" id="1.10.260.40">
    <property type="entry name" value="lambda repressor-like DNA-binding domains"/>
    <property type="match status" value="1"/>
</dbReference>
<gene>
    <name evidence="5" type="ORF">JYB87_12000</name>
</gene>
<organism evidence="5 6">
    <name type="scientific">Shewanella avicenniae</name>
    <dbReference type="NCBI Taxonomy" id="2814294"/>
    <lineage>
        <taxon>Bacteria</taxon>
        <taxon>Pseudomonadati</taxon>
        <taxon>Pseudomonadota</taxon>
        <taxon>Gammaproteobacteria</taxon>
        <taxon>Alteromonadales</taxon>
        <taxon>Shewanellaceae</taxon>
        <taxon>Shewanella</taxon>
    </lineage>
</organism>
<name>A0ABX7QNN0_9GAMM</name>
<dbReference type="Pfam" id="PF01381">
    <property type="entry name" value="HTH_3"/>
    <property type="match status" value="1"/>
</dbReference>
<keyword evidence="6" id="KW-1185">Reference proteome</keyword>
<keyword evidence="2" id="KW-0238">DNA-binding</keyword>
<keyword evidence="3" id="KW-0804">Transcription</keyword>
<feature type="domain" description="HTH cro/C1-type" evidence="4">
    <location>
        <begin position="14"/>
        <end position="68"/>
    </location>
</feature>
<sequence length="234" mass="25147">MDKTLYSERVAARIRERCADLDILQADIVRKTGAAKSTVNAWFSGGTAPRGANVGKLCRILRCSSDWLLEGIGNPAYSEETGVMASLQSTADVNNVKEIESPIVRVPALMVDTENVVNLDGDNEHIFPVTALNGSSKVNGSAWIEANSRTAAPVIMNGDALLVDTGVNNVSKSGGFYVISDRGVLNVFQVFVEINGDWSIVDGSRIGAKTVIQRDYRDAIVIVGRVLFRCGGIE</sequence>
<evidence type="ECO:0000313" key="6">
    <source>
        <dbReference type="Proteomes" id="UP000662770"/>
    </source>
</evidence>
<dbReference type="InterPro" id="IPR010982">
    <property type="entry name" value="Lambda_DNA-bd_dom_sf"/>
</dbReference>
<dbReference type="SMART" id="SM00530">
    <property type="entry name" value="HTH_XRE"/>
    <property type="match status" value="1"/>
</dbReference>